<gene>
    <name evidence="1" type="ORF">CCAM_LOCUS40774</name>
</gene>
<dbReference type="Proteomes" id="UP000595140">
    <property type="component" value="Unassembled WGS sequence"/>
</dbReference>
<reference evidence="1 2" key="1">
    <citation type="submission" date="2018-04" db="EMBL/GenBank/DDBJ databases">
        <authorList>
            <person name="Vogel A."/>
        </authorList>
    </citation>
    <scope>NUCLEOTIDE SEQUENCE [LARGE SCALE GENOMIC DNA]</scope>
</reference>
<protein>
    <submittedName>
        <fullName evidence="1">Uncharacterized protein</fullName>
    </submittedName>
</protein>
<proteinExistence type="predicted"/>
<dbReference type="EMBL" id="OOIL02006636">
    <property type="protein sequence ID" value="VFQ98998.1"/>
    <property type="molecule type" value="Genomic_DNA"/>
</dbReference>
<name>A0A484NFF8_9ASTE</name>
<evidence type="ECO:0000313" key="2">
    <source>
        <dbReference type="Proteomes" id="UP000595140"/>
    </source>
</evidence>
<accession>A0A484NFF8</accession>
<keyword evidence="2" id="KW-1185">Reference proteome</keyword>
<sequence length="74" mass="8027">MHLILEDLFSITRSSCIDANKPKKKHWSTAAAGIPGTETAATAVTPLSVADVAWLIENLICFNSSNNRGNRNDE</sequence>
<evidence type="ECO:0000313" key="1">
    <source>
        <dbReference type="EMBL" id="VFQ98998.1"/>
    </source>
</evidence>
<dbReference type="AlphaFoldDB" id="A0A484NFF8"/>
<organism evidence="1 2">
    <name type="scientific">Cuscuta campestris</name>
    <dbReference type="NCBI Taxonomy" id="132261"/>
    <lineage>
        <taxon>Eukaryota</taxon>
        <taxon>Viridiplantae</taxon>
        <taxon>Streptophyta</taxon>
        <taxon>Embryophyta</taxon>
        <taxon>Tracheophyta</taxon>
        <taxon>Spermatophyta</taxon>
        <taxon>Magnoliopsida</taxon>
        <taxon>eudicotyledons</taxon>
        <taxon>Gunneridae</taxon>
        <taxon>Pentapetalae</taxon>
        <taxon>asterids</taxon>
        <taxon>lamiids</taxon>
        <taxon>Solanales</taxon>
        <taxon>Convolvulaceae</taxon>
        <taxon>Cuscuteae</taxon>
        <taxon>Cuscuta</taxon>
        <taxon>Cuscuta subgen. Grammica</taxon>
        <taxon>Cuscuta sect. Cleistogrammica</taxon>
    </lineage>
</organism>